<protein>
    <submittedName>
        <fullName evidence="2">Uncharacterized protein</fullName>
    </submittedName>
</protein>
<feature type="region of interest" description="Disordered" evidence="1">
    <location>
        <begin position="44"/>
        <end position="109"/>
    </location>
</feature>
<dbReference type="RefSeq" id="WP_179980629.1">
    <property type="nucleotide sequence ID" value="NZ_LT608333.1"/>
</dbReference>
<accession>A0A212L6Z6</accession>
<organism evidence="2">
    <name type="scientific">uncultured Desulfovibrio sp</name>
    <dbReference type="NCBI Taxonomy" id="167968"/>
    <lineage>
        <taxon>Bacteria</taxon>
        <taxon>Pseudomonadati</taxon>
        <taxon>Thermodesulfobacteriota</taxon>
        <taxon>Desulfovibrionia</taxon>
        <taxon>Desulfovibrionales</taxon>
        <taxon>Desulfovibrionaceae</taxon>
        <taxon>Desulfovibrio</taxon>
        <taxon>environmental samples</taxon>
    </lineage>
</organism>
<dbReference type="AlphaFoldDB" id="A0A212L6Z6"/>
<dbReference type="EMBL" id="FMJC01000002">
    <property type="protein sequence ID" value="SCM73298.1"/>
    <property type="molecule type" value="Genomic_DNA"/>
</dbReference>
<evidence type="ECO:0000313" key="2">
    <source>
        <dbReference type="EMBL" id="SCM73298.1"/>
    </source>
</evidence>
<evidence type="ECO:0000256" key="1">
    <source>
        <dbReference type="SAM" id="MobiDB-lite"/>
    </source>
</evidence>
<gene>
    <name evidence="2" type="ORF">KL86DES1_21213</name>
</gene>
<feature type="compositionally biased region" description="Basic and acidic residues" evidence="1">
    <location>
        <begin position="54"/>
        <end position="63"/>
    </location>
</feature>
<sequence length="109" mass="11442">MSVDATMAVLYAQTGMATSMVNAAAVGPQASAAMSRVLAAEMARHEQQQIAKSEAGDKTKLSPDADGGTPTPQFGSRRRKRPPPLVSDKDEAPRVPDSPLVGKLLNLKV</sequence>
<proteinExistence type="predicted"/>
<reference evidence="2" key="1">
    <citation type="submission" date="2016-08" db="EMBL/GenBank/DDBJ databases">
        <authorList>
            <person name="Seilhamer J.J."/>
        </authorList>
    </citation>
    <scope>NUCLEOTIDE SEQUENCE</scope>
    <source>
        <strain evidence="2">86-1</strain>
    </source>
</reference>
<name>A0A212L6Z6_9BACT</name>